<protein>
    <recommendedName>
        <fullName evidence="2">3-keto-alpha-glucoside-1,2-lyase/3-keto-2-hydroxy-glucal hydratase domain-containing protein</fullName>
    </recommendedName>
</protein>
<dbReference type="Gene3D" id="2.60.120.560">
    <property type="entry name" value="Exo-inulinase, domain 1"/>
    <property type="match status" value="1"/>
</dbReference>
<evidence type="ECO:0000313" key="3">
    <source>
        <dbReference type="EMBL" id="AEE52963.1"/>
    </source>
</evidence>
<evidence type="ECO:0000256" key="1">
    <source>
        <dbReference type="SAM" id="SignalP"/>
    </source>
</evidence>
<dbReference type="KEGG" id="hhy:Halhy_5137"/>
<dbReference type="STRING" id="760192.Halhy_5137"/>
<dbReference type="OrthoDB" id="938897at2"/>
<dbReference type="HOGENOM" id="CLU_471639_0_0_10"/>
<evidence type="ECO:0000259" key="2">
    <source>
        <dbReference type="Pfam" id="PF06439"/>
    </source>
</evidence>
<accession>F4L3I6</accession>
<reference key="2">
    <citation type="submission" date="2011-04" db="EMBL/GenBank/DDBJ databases">
        <title>Complete sequence of chromosome of Haliscomenobacter hydrossis DSM 1100.</title>
        <authorList>
            <consortium name="US DOE Joint Genome Institute (JGI-PGF)"/>
            <person name="Lucas S."/>
            <person name="Han J."/>
            <person name="Lapidus A."/>
            <person name="Bruce D."/>
            <person name="Goodwin L."/>
            <person name="Pitluck S."/>
            <person name="Peters L."/>
            <person name="Kyrpides N."/>
            <person name="Mavromatis K."/>
            <person name="Ivanova N."/>
            <person name="Ovchinnikova G."/>
            <person name="Pagani I."/>
            <person name="Daligault H."/>
            <person name="Detter J.C."/>
            <person name="Han C."/>
            <person name="Land M."/>
            <person name="Hauser L."/>
            <person name="Markowitz V."/>
            <person name="Cheng J.-F."/>
            <person name="Hugenholtz P."/>
            <person name="Woyke T."/>
            <person name="Wu D."/>
            <person name="Verbarg S."/>
            <person name="Frueling A."/>
            <person name="Brambilla E."/>
            <person name="Klenk H.-P."/>
            <person name="Eisen J.A."/>
        </authorList>
    </citation>
    <scope>NUCLEOTIDE SEQUENCE</scope>
    <source>
        <strain>DSM 1100</strain>
    </source>
</reference>
<proteinExistence type="predicted"/>
<dbReference type="Pfam" id="PF06439">
    <property type="entry name" value="3keto-disac_hyd"/>
    <property type="match status" value="1"/>
</dbReference>
<dbReference type="InterPro" id="IPR010496">
    <property type="entry name" value="AL/BT2_dom"/>
</dbReference>
<name>F4L3I6_HALH1</name>
<organism evidence="3 4">
    <name type="scientific">Haliscomenobacter hydrossis (strain ATCC 27775 / DSM 1100 / LMG 10767 / O)</name>
    <dbReference type="NCBI Taxonomy" id="760192"/>
    <lineage>
        <taxon>Bacteria</taxon>
        <taxon>Pseudomonadati</taxon>
        <taxon>Bacteroidota</taxon>
        <taxon>Saprospiria</taxon>
        <taxon>Saprospirales</taxon>
        <taxon>Haliscomenobacteraceae</taxon>
        <taxon>Haliscomenobacter</taxon>
    </lineage>
</organism>
<evidence type="ECO:0000313" key="4">
    <source>
        <dbReference type="Proteomes" id="UP000008461"/>
    </source>
</evidence>
<reference evidence="3 4" key="1">
    <citation type="journal article" date="2011" name="Stand. Genomic Sci.">
        <title>Complete genome sequence of Haliscomenobacter hydrossis type strain (O).</title>
        <authorList>
            <consortium name="US DOE Joint Genome Institute (JGI-PGF)"/>
            <person name="Daligault H."/>
            <person name="Lapidus A."/>
            <person name="Zeytun A."/>
            <person name="Nolan M."/>
            <person name="Lucas S."/>
            <person name="Del Rio T.G."/>
            <person name="Tice H."/>
            <person name="Cheng J.F."/>
            <person name="Tapia R."/>
            <person name="Han C."/>
            <person name="Goodwin L."/>
            <person name="Pitluck S."/>
            <person name="Liolios K."/>
            <person name="Pagani I."/>
            <person name="Ivanova N."/>
            <person name="Huntemann M."/>
            <person name="Mavromatis K."/>
            <person name="Mikhailova N."/>
            <person name="Pati A."/>
            <person name="Chen A."/>
            <person name="Palaniappan K."/>
            <person name="Land M."/>
            <person name="Hauser L."/>
            <person name="Brambilla E.M."/>
            <person name="Rohde M."/>
            <person name="Verbarg S."/>
            <person name="Goker M."/>
            <person name="Bristow J."/>
            <person name="Eisen J.A."/>
            <person name="Markowitz V."/>
            <person name="Hugenholtz P."/>
            <person name="Kyrpides N.C."/>
            <person name="Klenk H.P."/>
            <person name="Woyke T."/>
        </authorList>
    </citation>
    <scope>NUCLEOTIDE SEQUENCE [LARGE SCALE GENOMIC DNA]</scope>
    <source>
        <strain evidence="4">ATCC 27775 / DSM 1100 / LMG 10767 / O</strain>
    </source>
</reference>
<keyword evidence="4" id="KW-1185">Reference proteome</keyword>
<dbReference type="eggNOG" id="COG2010">
    <property type="taxonomic scope" value="Bacteria"/>
</dbReference>
<dbReference type="EMBL" id="CP002691">
    <property type="protein sequence ID" value="AEE52963.1"/>
    <property type="molecule type" value="Genomic_DNA"/>
</dbReference>
<dbReference type="AlphaFoldDB" id="F4L3I6"/>
<sequence>MAIYKQKNKGIVLLCLFLFVGMGSSAQTAFYELSTLSLNNLEAFRTPSANWQIVGETSGSPESKTLASKAGSGILFDNFSEKFLYKKEADIYSVLEHGDIYLEFDFMLPKGSNSGIYLQSRYEVQLFDSWGAGRPKYQDAGAIYPRWIEASKTNYEGHAPRVNASLAPGLWQHLEIHFQAPEFDAQGRKTKSAMFSKIVLNGVTIHENIILQGVTRGAVSDTEVAKAPFRIQGDHGPVAFRNIKYALLNPFEAPLKELTYQYYEGNFENFEALATAKLTREGKAERIDYTLADNVNRMGLVFTGKIEIKEAANYQWILQRYGSGKLSVDGKEVIPSEWKWIGDPSIATTYLGVGEHTFTVSYVKNFGWWPTAAGLSLQKTNGKPIALHTRASMPDPRPTPLIAVGTKQEPSLLRCFFQHLKKKKTHVIMVGDPSSTHYAYDLNQGALLQVWRGEFANVTDMWHERGEPQTASAMGVGVVLPGRCPLAIDGLPDTLDQQTDLKYLGYQLSAERYPTFKYQYRSVGFTESFKVATTGQALERITSIKNPEGKKFSYRLAQGTEISSMGNGLYAVDGQRYFIRVADPANYKIVSNNGQKELIFESAQTDLKVSSSLIF</sequence>
<keyword evidence="1" id="KW-0732">Signal</keyword>
<gene>
    <name evidence="3" type="ordered locus">Halhy_5137</name>
</gene>
<dbReference type="RefSeq" id="WP_013767498.1">
    <property type="nucleotide sequence ID" value="NC_015510.1"/>
</dbReference>
<dbReference type="GO" id="GO:0016787">
    <property type="term" value="F:hydrolase activity"/>
    <property type="evidence" value="ECO:0007669"/>
    <property type="project" value="InterPro"/>
</dbReference>
<feature type="chain" id="PRO_5003316395" description="3-keto-alpha-glucoside-1,2-lyase/3-keto-2-hydroxy-glucal hydratase domain-containing protein" evidence="1">
    <location>
        <begin position="27"/>
        <end position="615"/>
    </location>
</feature>
<feature type="signal peptide" evidence="1">
    <location>
        <begin position="1"/>
        <end position="26"/>
    </location>
</feature>
<dbReference type="eggNOG" id="COG2133">
    <property type="taxonomic scope" value="Bacteria"/>
</dbReference>
<dbReference type="Proteomes" id="UP000008461">
    <property type="component" value="Chromosome"/>
</dbReference>
<feature type="domain" description="3-keto-alpha-glucoside-1,2-lyase/3-keto-2-hydroxy-glucal hydratase" evidence="2">
    <location>
        <begin position="63"/>
        <end position="244"/>
    </location>
</feature>